<sequence>MGRINVRVDEDLLDEVDSQGDVRSDVVRDALKQYLGKEDVRHDEEELADVVEGVVDRKIENDIYPRLGKIYDRLEQGEGEERAVINVETEVDDDVREFYDGYTHAFETSVGEIAGELLEDHAREKSDELREVSPNDPSWTIETEG</sequence>
<dbReference type="Proteomes" id="UP001149411">
    <property type="component" value="Unassembled WGS sequence"/>
</dbReference>
<dbReference type="EMBL" id="RKLV01000003">
    <property type="protein sequence ID" value="MCX2818527.1"/>
    <property type="molecule type" value="Genomic_DNA"/>
</dbReference>
<evidence type="ECO:0000313" key="2">
    <source>
        <dbReference type="EMBL" id="MCX2818527.1"/>
    </source>
</evidence>
<feature type="region of interest" description="Disordered" evidence="1">
    <location>
        <begin position="124"/>
        <end position="145"/>
    </location>
</feature>
<keyword evidence="3" id="KW-1185">Reference proteome</keyword>
<dbReference type="RefSeq" id="WP_266086370.1">
    <property type="nucleotide sequence ID" value="NZ_RKLV01000003.1"/>
</dbReference>
<evidence type="ECO:0000313" key="3">
    <source>
        <dbReference type="Proteomes" id="UP001149411"/>
    </source>
</evidence>
<evidence type="ECO:0008006" key="4">
    <source>
        <dbReference type="Google" id="ProtNLM"/>
    </source>
</evidence>
<protein>
    <recommendedName>
        <fullName evidence="4">Ribbon-helix-helix protein, copG family</fullName>
    </recommendedName>
</protein>
<evidence type="ECO:0000256" key="1">
    <source>
        <dbReference type="SAM" id="MobiDB-lite"/>
    </source>
</evidence>
<feature type="compositionally biased region" description="Polar residues" evidence="1">
    <location>
        <begin position="135"/>
        <end position="145"/>
    </location>
</feature>
<gene>
    <name evidence="2" type="ORF">EGH25_04050</name>
</gene>
<dbReference type="CDD" id="cd22231">
    <property type="entry name" value="RHH_NikR_HicB-like"/>
    <property type="match status" value="1"/>
</dbReference>
<organism evidence="2 3">
    <name type="scientific">Halorutilus salinus</name>
    <dbReference type="NCBI Taxonomy" id="2487751"/>
    <lineage>
        <taxon>Archaea</taxon>
        <taxon>Methanobacteriati</taxon>
        <taxon>Methanobacteriota</taxon>
        <taxon>Stenosarchaea group</taxon>
        <taxon>Halobacteria</taxon>
        <taxon>Halorutilales</taxon>
        <taxon>Halorutilaceae</taxon>
        <taxon>Halorutilus</taxon>
    </lineage>
</organism>
<accession>A0A9Q4GGB7</accession>
<reference evidence="2" key="1">
    <citation type="submission" date="2022-09" db="EMBL/GenBank/DDBJ databases">
        <title>Haloadaptaus new haloarchaeum isolated from saline soil.</title>
        <authorList>
            <person name="Duran-Viseras A."/>
            <person name="Sanchez-Porro C."/>
            <person name="Ventosa A."/>
        </authorList>
    </citation>
    <scope>NUCLEOTIDE SEQUENCE</scope>
    <source>
        <strain evidence="2">F3-133</strain>
    </source>
</reference>
<proteinExistence type="predicted"/>
<feature type="compositionally biased region" description="Basic and acidic residues" evidence="1">
    <location>
        <begin position="124"/>
        <end position="133"/>
    </location>
</feature>
<name>A0A9Q4GGB7_9EURY</name>
<dbReference type="AlphaFoldDB" id="A0A9Q4GGB7"/>
<comment type="caution">
    <text evidence="2">The sequence shown here is derived from an EMBL/GenBank/DDBJ whole genome shotgun (WGS) entry which is preliminary data.</text>
</comment>